<dbReference type="GeneID" id="83182778"/>
<feature type="region of interest" description="Disordered" evidence="1">
    <location>
        <begin position="87"/>
        <end position="146"/>
    </location>
</feature>
<feature type="compositionally biased region" description="Acidic residues" evidence="1">
    <location>
        <begin position="113"/>
        <end position="124"/>
    </location>
</feature>
<protein>
    <submittedName>
        <fullName evidence="2">Uncharacterized protein</fullName>
    </submittedName>
</protein>
<dbReference type="EMBL" id="JAPQKR010000015">
    <property type="protein sequence ID" value="KAJ5194977.1"/>
    <property type="molecule type" value="Genomic_DNA"/>
</dbReference>
<feature type="compositionally biased region" description="Acidic residues" evidence="1">
    <location>
        <begin position="134"/>
        <end position="146"/>
    </location>
</feature>
<evidence type="ECO:0000256" key="1">
    <source>
        <dbReference type="SAM" id="MobiDB-lite"/>
    </source>
</evidence>
<evidence type="ECO:0000313" key="3">
    <source>
        <dbReference type="Proteomes" id="UP001150904"/>
    </source>
</evidence>
<proteinExistence type="predicted"/>
<feature type="region of interest" description="Disordered" evidence="1">
    <location>
        <begin position="1"/>
        <end position="31"/>
    </location>
</feature>
<dbReference type="Proteomes" id="UP001150904">
    <property type="component" value="Unassembled WGS sequence"/>
</dbReference>
<comment type="caution">
    <text evidence="2">The sequence shown here is derived from an EMBL/GenBank/DDBJ whole genome shotgun (WGS) entry which is preliminary data.</text>
</comment>
<accession>A0A9W9MC88</accession>
<dbReference type="OrthoDB" id="10498543at2759"/>
<name>A0A9W9MC88_9EURO</name>
<reference evidence="2" key="1">
    <citation type="submission" date="2022-12" db="EMBL/GenBank/DDBJ databases">
        <authorList>
            <person name="Petersen C."/>
        </authorList>
    </citation>
    <scope>NUCLEOTIDE SEQUENCE</scope>
    <source>
        <strain evidence="2">IBT 15544</strain>
    </source>
</reference>
<reference evidence="2" key="2">
    <citation type="journal article" date="2023" name="IMA Fungus">
        <title>Comparative genomic study of the Penicillium genus elucidates a diverse pangenome and 15 lateral gene transfer events.</title>
        <authorList>
            <person name="Petersen C."/>
            <person name="Sorensen T."/>
            <person name="Nielsen M.R."/>
            <person name="Sondergaard T.E."/>
            <person name="Sorensen J.L."/>
            <person name="Fitzpatrick D.A."/>
            <person name="Frisvad J.C."/>
            <person name="Nielsen K.L."/>
        </authorList>
    </citation>
    <scope>NUCLEOTIDE SEQUENCE</scope>
    <source>
        <strain evidence="2">IBT 15544</strain>
    </source>
</reference>
<keyword evidence="3" id="KW-1185">Reference proteome</keyword>
<dbReference type="RefSeq" id="XP_058305465.1">
    <property type="nucleotide sequence ID" value="XM_058455477.1"/>
</dbReference>
<dbReference type="AlphaFoldDB" id="A0A9W9MC88"/>
<sequence length="146" mass="16633">MPPRKSNMTSRKSVALTKAKTASKNTAHERKNDTDVRFLWECVQDMKGPGTIHGKLDLGAVAARMSMKKSAIVSRFKRITRDMRAKEAADAKARENDDAAEDEAENAVKMEEDREEEDTTEEECMIERLIKEESIEDEVEKNEEEI</sequence>
<evidence type="ECO:0000313" key="2">
    <source>
        <dbReference type="EMBL" id="KAJ5194977.1"/>
    </source>
</evidence>
<gene>
    <name evidence="2" type="ORF">N7498_008415</name>
</gene>
<feature type="compositionally biased region" description="Basic and acidic residues" evidence="1">
    <location>
        <begin position="87"/>
        <end position="97"/>
    </location>
</feature>
<organism evidence="2 3">
    <name type="scientific">Penicillium cinerascens</name>
    <dbReference type="NCBI Taxonomy" id="70096"/>
    <lineage>
        <taxon>Eukaryota</taxon>
        <taxon>Fungi</taxon>
        <taxon>Dikarya</taxon>
        <taxon>Ascomycota</taxon>
        <taxon>Pezizomycotina</taxon>
        <taxon>Eurotiomycetes</taxon>
        <taxon>Eurotiomycetidae</taxon>
        <taxon>Eurotiales</taxon>
        <taxon>Aspergillaceae</taxon>
        <taxon>Penicillium</taxon>
    </lineage>
</organism>
<feature type="compositionally biased region" description="Polar residues" evidence="1">
    <location>
        <begin position="1"/>
        <end position="12"/>
    </location>
</feature>